<feature type="region of interest" description="Disordered" evidence="1">
    <location>
        <begin position="1192"/>
        <end position="1239"/>
    </location>
</feature>
<reference evidence="3" key="1">
    <citation type="submission" date="2016-01" db="EMBL/GenBank/DDBJ databases">
        <title>Reference transcriptome for the parasite Schistocephalus solidus: insights into the molecular evolution of parasitism.</title>
        <authorList>
            <person name="Hebert F.O."/>
            <person name="Grambauer S."/>
            <person name="Barber I."/>
            <person name="Landry C.R."/>
            <person name="Aubin-Horth N."/>
        </authorList>
    </citation>
    <scope>NUCLEOTIDE SEQUENCE</scope>
</reference>
<name>A0A0X3P4I4_SCHSO</name>
<evidence type="ECO:0000256" key="1">
    <source>
        <dbReference type="SAM" id="MobiDB-lite"/>
    </source>
</evidence>
<dbReference type="Pfam" id="PF08366">
    <property type="entry name" value="LLGL"/>
    <property type="match status" value="1"/>
</dbReference>
<evidence type="ECO:0000259" key="2">
    <source>
        <dbReference type="Pfam" id="PF08366"/>
    </source>
</evidence>
<proteinExistence type="predicted"/>
<sequence>MAQKFFEPFKKLPQKIQNLPWVQKFQDFTTGKHTEQPHCYNASTYGIIDDPICLAYDQDLGLLAVAYAHGRLAVYGAPGLSFPVDFADSEIGFIQFLRNEGRLVVSTGSKLLILELEAETGHWKQKCSVELPFSNEEVLTALAVGKGIIYIGSTSGTLRQVAVRNGFMTVGEDELNSLSTHILLTKIPDAQRQQLNLPSTIVSIEVDPTGNHLVIGYAGGTAVIAEPQPIPVSDETLDQAEEVEAVLPTDATKAEPAPETASSEPLAAAPTEGQPEHPNENEHSSEKSSEEPSVSKGSKPVAEKAVSEKEREEKAGTAEKRKDHLHAMRAEASKKFRTLSRTLRNTLMDRSEEKPTEPPVPVPPSPRVTHVLPYTQALCCASWHITSLEPDHPLQVIVAYDDGAHLTWRIPEPEGTQEDPILCTNQENATIPYGPLPCAPIKKITTRPSVNGGVITVIVGGLPRAEHSDKHTVSVMRSVDEHVCFQFGTAVRDFIILPPNGGKSASPVAAPAATETELAEHQQSLVEVTSTERAAEATEPHVTLPATPTEPGYLLVLTERELVAIDLTQPSWPVIPSPYLGCLGCSAVTASAHIALPEGLLKRLESCGGVPQGCPFKHWPVNGGALNCTAKAATEEGEASAPVHCSANLALNASNDILALGHADGDVSLWVLGRGDFLRCLCHVHVFSVLETGDACNSEQKTEYAAWPPFRRVGDCTGSCFVDSTFTMDPRLAVHTLSLQLSENADELILLAGGGAGQVVQWTTASVEGHFEPDISRVQVDLLAAVNAEETGFVWEGQPALKACEGVFAPCPAVCPLFTPKELVQLQPPSAVTALAWEPKWRALAVGSAYGFALIDLQTRSVVYNKFTYGLTITDDQPAGATQKIAASGRQLKATLRQSFRKLRKPRASAPAKVSTETEPKKSSDEAAPEAAPVGVGDEAIAGTASAVVDEAIHSAETAAAAEPKEPRSEQAGEPDAPSEEVQPTEVPSNVGPHVLKPTDAALPTAVRCLTFLDTFIVSPVPAKEGRSAVPSTRVPTLWVGTYGGAALAHRLSWPAAPAGPISVSPVKELQLKHAAPVLGVCVLDAKSHAPLAPTEKNRLVAELIEEPVTEAPAKTEDQPAESAASPDKPTEEKAPEVEETTTADAAAAASASPETHELLICTEEQVKIFALPSLRPKHKYRFWAKPVSATGTANKLQSAPTTEEKPQSPPAEAAAPTTEKVPAEPSEEAIAPSAAAEEKIEEHVTEPAEVTCQQACRQHARGRVAAFGLQRFPDSSQAPPSSNASDEWHIVLALQNGCINALTLPHLRRDLKAYCCSQSDCCEDKILTPCVCNHANLILWPLSTGQIVANELSCVPPRRLASVLLTTPGITGSGYSIELPKWARPVVKPDVEAVTEAAATQVTEEATEAAKAAPEAVAEPASEVGKAAVSVVEDTAANVTTTLELGTNSIAQQVGDITMDSIKEYLNDSGAVTVKTTENSLEKHTIIEGGHVMTTVHETERVDGEIVKDDIVQVKSTNEAEPSAISGQA</sequence>
<feature type="domain" description="Lethal giant larvae homologue 2" evidence="2">
    <location>
        <begin position="430"/>
        <end position="501"/>
    </location>
</feature>
<dbReference type="PANTHER" id="PTHR10241">
    <property type="entry name" value="LETHAL 2 GIANT LARVAE PROTEIN"/>
    <property type="match status" value="1"/>
</dbReference>
<dbReference type="GO" id="GO:0005737">
    <property type="term" value="C:cytoplasm"/>
    <property type="evidence" value="ECO:0007669"/>
    <property type="project" value="TreeGrafter"/>
</dbReference>
<dbReference type="GO" id="GO:0006893">
    <property type="term" value="P:Golgi to plasma membrane transport"/>
    <property type="evidence" value="ECO:0007669"/>
    <property type="project" value="TreeGrafter"/>
</dbReference>
<accession>A0A0X3P4I4</accession>
<evidence type="ECO:0000313" key="3">
    <source>
        <dbReference type="EMBL" id="JAP44727.1"/>
    </source>
</evidence>
<feature type="compositionally biased region" description="Polar residues" evidence="1">
    <location>
        <begin position="1192"/>
        <end position="1202"/>
    </location>
</feature>
<dbReference type="GO" id="GO:0045159">
    <property type="term" value="F:myosin II binding"/>
    <property type="evidence" value="ECO:0007669"/>
    <property type="project" value="TreeGrafter"/>
</dbReference>
<dbReference type="EMBL" id="GEEE01018498">
    <property type="protein sequence ID" value="JAP44727.1"/>
    <property type="molecule type" value="Transcribed_RNA"/>
</dbReference>
<dbReference type="GO" id="GO:0006887">
    <property type="term" value="P:exocytosis"/>
    <property type="evidence" value="ECO:0007669"/>
    <property type="project" value="TreeGrafter"/>
</dbReference>
<dbReference type="InterPro" id="IPR036322">
    <property type="entry name" value="WD40_repeat_dom_sf"/>
</dbReference>
<dbReference type="SUPFAM" id="SSF50978">
    <property type="entry name" value="WD40 repeat-like"/>
    <property type="match status" value="2"/>
</dbReference>
<dbReference type="InterPro" id="IPR013577">
    <property type="entry name" value="LLGL2"/>
</dbReference>
<feature type="compositionally biased region" description="Low complexity" evidence="1">
    <location>
        <begin position="1141"/>
        <end position="1152"/>
    </location>
</feature>
<dbReference type="PANTHER" id="PTHR10241:SF29">
    <property type="entry name" value="LETHAL(2) GIANT LARVAE PROTEIN"/>
    <property type="match status" value="1"/>
</dbReference>
<organism evidence="3">
    <name type="scientific">Schistocephalus solidus</name>
    <name type="common">Tapeworm</name>
    <dbReference type="NCBI Taxonomy" id="70667"/>
    <lineage>
        <taxon>Eukaryota</taxon>
        <taxon>Metazoa</taxon>
        <taxon>Spiralia</taxon>
        <taxon>Lophotrochozoa</taxon>
        <taxon>Platyhelminthes</taxon>
        <taxon>Cestoda</taxon>
        <taxon>Eucestoda</taxon>
        <taxon>Diphyllobothriidea</taxon>
        <taxon>Diphyllobothriidae</taxon>
        <taxon>Schistocephalus</taxon>
    </lineage>
</organism>
<feature type="region of interest" description="Disordered" evidence="1">
    <location>
        <begin position="1110"/>
        <end position="1152"/>
    </location>
</feature>
<feature type="compositionally biased region" description="Pro residues" evidence="1">
    <location>
        <begin position="357"/>
        <end position="366"/>
    </location>
</feature>
<feature type="compositionally biased region" description="Basic and acidic residues" evidence="1">
    <location>
        <begin position="916"/>
        <end position="925"/>
    </location>
</feature>
<feature type="region of interest" description="Disordered" evidence="1">
    <location>
        <begin position="900"/>
        <end position="936"/>
    </location>
</feature>
<feature type="compositionally biased region" description="Basic and acidic residues" evidence="1">
    <location>
        <begin position="347"/>
        <end position="356"/>
    </location>
</feature>
<dbReference type="GO" id="GO:0005096">
    <property type="term" value="F:GTPase activator activity"/>
    <property type="evidence" value="ECO:0007669"/>
    <property type="project" value="TreeGrafter"/>
</dbReference>
<feature type="compositionally biased region" description="Low complexity" evidence="1">
    <location>
        <begin position="1211"/>
        <end position="1236"/>
    </location>
</feature>
<dbReference type="GO" id="GO:0019905">
    <property type="term" value="F:syntaxin binding"/>
    <property type="evidence" value="ECO:0007669"/>
    <property type="project" value="TreeGrafter"/>
</dbReference>
<dbReference type="GO" id="GO:0005886">
    <property type="term" value="C:plasma membrane"/>
    <property type="evidence" value="ECO:0007669"/>
    <property type="project" value="TreeGrafter"/>
</dbReference>
<feature type="compositionally biased region" description="Basic and acidic residues" evidence="1">
    <location>
        <begin position="274"/>
        <end position="290"/>
    </location>
</feature>
<feature type="region of interest" description="Disordered" evidence="1">
    <location>
        <begin position="958"/>
        <end position="996"/>
    </location>
</feature>
<feature type="region of interest" description="Disordered" evidence="1">
    <location>
        <begin position="249"/>
        <end position="367"/>
    </location>
</feature>
<protein>
    <recommendedName>
        <fullName evidence="2">Lethal giant larvae homologue 2 domain-containing protein</fullName>
    </recommendedName>
</protein>
<gene>
    <name evidence="3" type="ORF">TR167059</name>
</gene>
<feature type="compositionally biased region" description="Basic and acidic residues" evidence="1">
    <location>
        <begin position="301"/>
        <end position="334"/>
    </location>
</feature>